<dbReference type="AlphaFoldDB" id="X0XFA9"/>
<name>X0XFA9_9ZZZZ</name>
<proteinExistence type="predicted"/>
<comment type="caution">
    <text evidence="1">The sequence shown here is derived from an EMBL/GenBank/DDBJ whole genome shotgun (WGS) entry which is preliminary data.</text>
</comment>
<accession>X0XFA9</accession>
<reference evidence="1" key="1">
    <citation type="journal article" date="2014" name="Front. Microbiol.">
        <title>High frequency of phylogenetically diverse reductive dehalogenase-homologous genes in deep subseafloor sedimentary metagenomes.</title>
        <authorList>
            <person name="Kawai M."/>
            <person name="Futagami T."/>
            <person name="Toyoda A."/>
            <person name="Takaki Y."/>
            <person name="Nishi S."/>
            <person name="Hori S."/>
            <person name="Arai W."/>
            <person name="Tsubouchi T."/>
            <person name="Morono Y."/>
            <person name="Uchiyama I."/>
            <person name="Ito T."/>
            <person name="Fujiyama A."/>
            <person name="Inagaki F."/>
            <person name="Takami H."/>
        </authorList>
    </citation>
    <scope>NUCLEOTIDE SEQUENCE</scope>
    <source>
        <strain evidence="1">Expedition CK06-06</strain>
    </source>
</reference>
<gene>
    <name evidence="1" type="ORF">S01H1_61437</name>
</gene>
<organism evidence="1">
    <name type="scientific">marine sediment metagenome</name>
    <dbReference type="NCBI Taxonomy" id="412755"/>
    <lineage>
        <taxon>unclassified sequences</taxon>
        <taxon>metagenomes</taxon>
        <taxon>ecological metagenomes</taxon>
    </lineage>
</organism>
<evidence type="ECO:0000313" key="1">
    <source>
        <dbReference type="EMBL" id="GAG34077.1"/>
    </source>
</evidence>
<sequence length="69" mass="7217">MALGDKQVWVLGEPHLSNEGLVIIWTLGKPYVVIDSVAAPPAVEGGAQYLVMGAKVKIGGAQNIMIGFP</sequence>
<protein>
    <submittedName>
        <fullName evidence="1">Uncharacterized protein</fullName>
    </submittedName>
</protein>
<dbReference type="EMBL" id="BARS01040284">
    <property type="protein sequence ID" value="GAG34077.1"/>
    <property type="molecule type" value="Genomic_DNA"/>
</dbReference>